<organism evidence="1 2">
    <name type="scientific">Mucilaginibacter psychrotolerans</name>
    <dbReference type="NCBI Taxonomy" id="1524096"/>
    <lineage>
        <taxon>Bacteria</taxon>
        <taxon>Pseudomonadati</taxon>
        <taxon>Bacteroidota</taxon>
        <taxon>Sphingobacteriia</taxon>
        <taxon>Sphingobacteriales</taxon>
        <taxon>Sphingobacteriaceae</taxon>
        <taxon>Mucilaginibacter</taxon>
    </lineage>
</organism>
<proteinExistence type="predicted"/>
<dbReference type="AlphaFoldDB" id="A0A4Y8RXF3"/>
<keyword evidence="2" id="KW-1185">Reference proteome</keyword>
<reference evidence="1 2" key="1">
    <citation type="journal article" date="2017" name="Int. J. Syst. Evol. Microbiol.">
        <title>Mucilaginibacterpsychrotolerans sp. nov., isolated from peatlands.</title>
        <authorList>
            <person name="Deng Y."/>
            <person name="Shen L."/>
            <person name="Xu B."/>
            <person name="Liu Y."/>
            <person name="Gu Z."/>
            <person name="Liu H."/>
            <person name="Zhou Y."/>
        </authorList>
    </citation>
    <scope>NUCLEOTIDE SEQUENCE [LARGE SCALE GENOMIC DNA]</scope>
    <source>
        <strain evidence="1 2">NH7-4</strain>
    </source>
</reference>
<protein>
    <submittedName>
        <fullName evidence="1">Uncharacterized protein</fullName>
    </submittedName>
</protein>
<dbReference type="Pfam" id="PF19666">
    <property type="entry name" value="DUF6169"/>
    <property type="match status" value="1"/>
</dbReference>
<name>A0A4Y8RXF3_9SPHI</name>
<gene>
    <name evidence="1" type="ORF">E2R66_27685</name>
</gene>
<dbReference type="Proteomes" id="UP000297540">
    <property type="component" value="Unassembled WGS sequence"/>
</dbReference>
<evidence type="ECO:0000313" key="1">
    <source>
        <dbReference type="EMBL" id="TFF30343.1"/>
    </source>
</evidence>
<dbReference type="EMBL" id="SOZE01000061">
    <property type="protein sequence ID" value="TFF30343.1"/>
    <property type="molecule type" value="Genomic_DNA"/>
</dbReference>
<dbReference type="InterPro" id="IPR046167">
    <property type="entry name" value="DUF6169"/>
</dbReference>
<dbReference type="RefSeq" id="WP_133237046.1">
    <property type="nucleotide sequence ID" value="NZ_SOZE01000061.1"/>
</dbReference>
<evidence type="ECO:0000313" key="2">
    <source>
        <dbReference type="Proteomes" id="UP000297540"/>
    </source>
</evidence>
<sequence length="134" mass="16149">MDPLTEGEFVDARSFGFECVRKNPNKRQRYDVGTKSTILNILTNFFDKRSEDAFIYICLNTDGFARNRRIIFGRWFNELKSEYERHQSHIDYAEQGWYSALLIRKDNPSKQRYIDAFHYTQKRMLEDIENEEDD</sequence>
<accession>A0A4Y8RXF3</accession>
<dbReference type="OrthoDB" id="767793at2"/>
<comment type="caution">
    <text evidence="1">The sequence shown here is derived from an EMBL/GenBank/DDBJ whole genome shotgun (WGS) entry which is preliminary data.</text>
</comment>